<feature type="region of interest" description="Disordered" evidence="1">
    <location>
        <begin position="25"/>
        <end position="44"/>
    </location>
</feature>
<evidence type="ECO:0000313" key="3">
    <source>
        <dbReference type="Proteomes" id="UP000814243"/>
    </source>
</evidence>
<evidence type="ECO:0000313" key="2">
    <source>
        <dbReference type="EMBL" id="KAH9632452.1"/>
    </source>
</evidence>
<accession>A0A922M9S2</accession>
<name>A0A922M9S2_SPOEX</name>
<feature type="region of interest" description="Disordered" evidence="1">
    <location>
        <begin position="87"/>
        <end position="112"/>
    </location>
</feature>
<reference evidence="2" key="1">
    <citation type="journal article" date="2021" name="G3 (Bethesda)">
        <title>Genome and transcriptome analysis of the beet armyworm Spodoptera exigua reveals targets for pest control. .</title>
        <authorList>
            <person name="Simon S."/>
            <person name="Breeschoten T."/>
            <person name="Jansen H.J."/>
            <person name="Dirks R.P."/>
            <person name="Schranz M.E."/>
            <person name="Ros V.I.D."/>
        </authorList>
    </citation>
    <scope>NUCLEOTIDE SEQUENCE</scope>
    <source>
        <strain evidence="2">TB_SE_WUR_2020</strain>
    </source>
</reference>
<gene>
    <name evidence="2" type="ORF">HF086_014536</name>
</gene>
<feature type="compositionally biased region" description="Polar residues" evidence="1">
    <location>
        <begin position="96"/>
        <end position="106"/>
    </location>
</feature>
<dbReference type="AlphaFoldDB" id="A0A922M9S2"/>
<evidence type="ECO:0000256" key="1">
    <source>
        <dbReference type="SAM" id="MobiDB-lite"/>
    </source>
</evidence>
<organism evidence="2 3">
    <name type="scientific">Spodoptera exigua</name>
    <name type="common">Beet armyworm</name>
    <name type="synonym">Noctua fulgens</name>
    <dbReference type="NCBI Taxonomy" id="7107"/>
    <lineage>
        <taxon>Eukaryota</taxon>
        <taxon>Metazoa</taxon>
        <taxon>Ecdysozoa</taxon>
        <taxon>Arthropoda</taxon>
        <taxon>Hexapoda</taxon>
        <taxon>Insecta</taxon>
        <taxon>Pterygota</taxon>
        <taxon>Neoptera</taxon>
        <taxon>Endopterygota</taxon>
        <taxon>Lepidoptera</taxon>
        <taxon>Glossata</taxon>
        <taxon>Ditrysia</taxon>
        <taxon>Noctuoidea</taxon>
        <taxon>Noctuidae</taxon>
        <taxon>Amphipyrinae</taxon>
        <taxon>Spodoptera</taxon>
    </lineage>
</organism>
<protein>
    <submittedName>
        <fullName evidence="2">Uncharacterized protein</fullName>
    </submittedName>
</protein>
<sequence length="112" mass="12148">MRYGSRQCRLCIVVMSVESGSARSVEVARERDPTRRGRRLGGGGASYFLPRGRLSQSRTDVAASTVSYDRSTLNLIHFNLTKVPADSEEEGVISAGRTTAGSQLTHDTLKSS</sequence>
<proteinExistence type="predicted"/>
<comment type="caution">
    <text evidence="2">The sequence shown here is derived from an EMBL/GenBank/DDBJ whole genome shotgun (WGS) entry which is preliminary data.</text>
</comment>
<dbReference type="Proteomes" id="UP000814243">
    <property type="component" value="Unassembled WGS sequence"/>
</dbReference>
<dbReference type="EMBL" id="JACEFF010000710">
    <property type="protein sequence ID" value="KAH9632452.1"/>
    <property type="molecule type" value="Genomic_DNA"/>
</dbReference>
<feature type="compositionally biased region" description="Basic and acidic residues" evidence="1">
    <location>
        <begin position="26"/>
        <end position="35"/>
    </location>
</feature>